<keyword evidence="2" id="KW-1185">Reference proteome</keyword>
<organism evidence="1 2">
    <name type="scientific">Pleurodeles waltl</name>
    <name type="common">Iberian ribbed newt</name>
    <dbReference type="NCBI Taxonomy" id="8319"/>
    <lineage>
        <taxon>Eukaryota</taxon>
        <taxon>Metazoa</taxon>
        <taxon>Chordata</taxon>
        <taxon>Craniata</taxon>
        <taxon>Vertebrata</taxon>
        <taxon>Euteleostomi</taxon>
        <taxon>Amphibia</taxon>
        <taxon>Batrachia</taxon>
        <taxon>Caudata</taxon>
        <taxon>Salamandroidea</taxon>
        <taxon>Salamandridae</taxon>
        <taxon>Pleurodelinae</taxon>
        <taxon>Pleurodeles</taxon>
    </lineage>
</organism>
<proteinExistence type="predicted"/>
<dbReference type="EMBL" id="JANPWB010000004">
    <property type="protein sequence ID" value="KAJ1194392.1"/>
    <property type="molecule type" value="Genomic_DNA"/>
</dbReference>
<evidence type="ECO:0000313" key="1">
    <source>
        <dbReference type="EMBL" id="KAJ1194392.1"/>
    </source>
</evidence>
<reference evidence="1" key="1">
    <citation type="journal article" date="2022" name="bioRxiv">
        <title>Sequencing and chromosome-scale assembly of the giantPleurodeles waltlgenome.</title>
        <authorList>
            <person name="Brown T."/>
            <person name="Elewa A."/>
            <person name="Iarovenko S."/>
            <person name="Subramanian E."/>
            <person name="Araus A.J."/>
            <person name="Petzold A."/>
            <person name="Susuki M."/>
            <person name="Suzuki K.-i.T."/>
            <person name="Hayashi T."/>
            <person name="Toyoda A."/>
            <person name="Oliveira C."/>
            <person name="Osipova E."/>
            <person name="Leigh N.D."/>
            <person name="Simon A."/>
            <person name="Yun M.H."/>
        </authorList>
    </citation>
    <scope>NUCLEOTIDE SEQUENCE</scope>
    <source>
        <strain evidence="1">20211129_DDA</strain>
        <tissue evidence="1">Liver</tissue>
    </source>
</reference>
<name>A0AAV7UZ67_PLEWA</name>
<sequence>MYSQAAPLAQRSLLTLRRATLTAAWPEYLSVTMLANKAPVVNAKQHLASAIQKPFTQLSTSKLQQNPG</sequence>
<dbReference type="AlphaFoldDB" id="A0AAV7UZ67"/>
<protein>
    <submittedName>
        <fullName evidence="1">Uncharacterized protein</fullName>
    </submittedName>
</protein>
<dbReference type="Proteomes" id="UP001066276">
    <property type="component" value="Chromosome 2_2"/>
</dbReference>
<accession>A0AAV7UZ67</accession>
<evidence type="ECO:0000313" key="2">
    <source>
        <dbReference type="Proteomes" id="UP001066276"/>
    </source>
</evidence>
<gene>
    <name evidence="1" type="ORF">NDU88_003681</name>
</gene>
<comment type="caution">
    <text evidence="1">The sequence shown here is derived from an EMBL/GenBank/DDBJ whole genome shotgun (WGS) entry which is preliminary data.</text>
</comment>